<dbReference type="PROSITE" id="PS51031">
    <property type="entry name" value="BESS"/>
    <property type="match status" value="1"/>
</dbReference>
<keyword evidence="1" id="KW-0539">Nucleus</keyword>
<dbReference type="GO" id="GO:0003677">
    <property type="term" value="F:DNA binding"/>
    <property type="evidence" value="ECO:0007669"/>
    <property type="project" value="InterPro"/>
</dbReference>
<comment type="subcellular location">
    <subcellularLocation>
        <location evidence="1">Nucleus</location>
    </subcellularLocation>
</comment>
<organism evidence="6">
    <name type="scientific">Gongylonema pulchrum</name>
    <dbReference type="NCBI Taxonomy" id="637853"/>
    <lineage>
        <taxon>Eukaryota</taxon>
        <taxon>Metazoa</taxon>
        <taxon>Ecdysozoa</taxon>
        <taxon>Nematoda</taxon>
        <taxon>Chromadorea</taxon>
        <taxon>Rhabditida</taxon>
        <taxon>Spirurina</taxon>
        <taxon>Spiruromorpha</taxon>
        <taxon>Spiruroidea</taxon>
        <taxon>Gongylonematidae</taxon>
        <taxon>Gongylonema</taxon>
    </lineage>
</organism>
<reference evidence="4 5" key="2">
    <citation type="submission" date="2018-11" db="EMBL/GenBank/DDBJ databases">
        <authorList>
            <consortium name="Pathogen Informatics"/>
        </authorList>
    </citation>
    <scope>NUCLEOTIDE SEQUENCE [LARGE SCALE GENOMIC DNA]</scope>
</reference>
<feature type="domain" description="BESS" evidence="3">
    <location>
        <begin position="121"/>
        <end position="160"/>
    </location>
</feature>
<feature type="compositionally biased region" description="Low complexity" evidence="2">
    <location>
        <begin position="230"/>
        <end position="240"/>
    </location>
</feature>
<dbReference type="AlphaFoldDB" id="A0A183DIB1"/>
<accession>A0A183DIB1</accession>
<dbReference type="Pfam" id="PF02944">
    <property type="entry name" value="BESS"/>
    <property type="match status" value="1"/>
</dbReference>
<evidence type="ECO:0000313" key="5">
    <source>
        <dbReference type="Proteomes" id="UP000271098"/>
    </source>
</evidence>
<gene>
    <name evidence="4" type="ORF">GPUH_LOCUS8455</name>
</gene>
<dbReference type="WBParaSite" id="GPUH_0000846101-mRNA-1">
    <property type="protein sequence ID" value="GPUH_0000846101-mRNA-1"/>
    <property type="gene ID" value="GPUH_0000846101"/>
</dbReference>
<evidence type="ECO:0000259" key="3">
    <source>
        <dbReference type="PROSITE" id="PS51031"/>
    </source>
</evidence>
<evidence type="ECO:0000313" key="6">
    <source>
        <dbReference type="WBParaSite" id="GPUH_0000846101-mRNA-1"/>
    </source>
</evidence>
<evidence type="ECO:0000256" key="1">
    <source>
        <dbReference type="PROSITE-ProRule" id="PRU00371"/>
    </source>
</evidence>
<proteinExistence type="predicted"/>
<dbReference type="OrthoDB" id="5852547at2759"/>
<protein>
    <submittedName>
        <fullName evidence="6">BESS domain-containing protein</fullName>
    </submittedName>
</protein>
<keyword evidence="5" id="KW-1185">Reference proteome</keyword>
<name>A0A183DIB1_9BILA</name>
<reference evidence="6" key="1">
    <citation type="submission" date="2016-06" db="UniProtKB">
        <authorList>
            <consortium name="WormBaseParasite"/>
        </authorList>
    </citation>
    <scope>IDENTIFICATION</scope>
</reference>
<feature type="region of interest" description="Disordered" evidence="2">
    <location>
        <begin position="228"/>
        <end position="249"/>
    </location>
</feature>
<evidence type="ECO:0000256" key="2">
    <source>
        <dbReference type="SAM" id="MobiDB-lite"/>
    </source>
</evidence>
<dbReference type="EMBL" id="UYRT01024725">
    <property type="protein sequence ID" value="VDK62775.1"/>
    <property type="molecule type" value="Genomic_DNA"/>
</dbReference>
<dbReference type="GO" id="GO:0005634">
    <property type="term" value="C:nucleus"/>
    <property type="evidence" value="ECO:0007669"/>
    <property type="project" value="UniProtKB-SubCell"/>
</dbReference>
<dbReference type="InterPro" id="IPR004210">
    <property type="entry name" value="BESS_motif"/>
</dbReference>
<sequence>MSSFFLFFSEKEIQNKWKNIRDCYVRDVRRKSGEPVKSRGKRTREYMHAGLLAFLDTSYIGPPRKIMRSPKRRREGGYDFILDTIVKPFLDQTVEINCDWIKQETLEEKIGMILEERTVVDDDDRAFFSSLLPTIQSLEPEQKVEFRMEVLQALRQIAQKQPTPPLVPRSETTPNVADSADIFCGTSPTPSGSFFGTFGLNDAFCGTSSAKSGQAALDFVTLRDRQQECSSSSTSSSSSSLPQLTSDTQ</sequence>
<evidence type="ECO:0000313" key="4">
    <source>
        <dbReference type="EMBL" id="VDK62775.1"/>
    </source>
</evidence>
<dbReference type="Proteomes" id="UP000271098">
    <property type="component" value="Unassembled WGS sequence"/>
</dbReference>